<dbReference type="Gene3D" id="2.60.40.2030">
    <property type="match status" value="1"/>
</dbReference>
<dbReference type="InterPro" id="IPR011049">
    <property type="entry name" value="Serralysin-like_metalloprot_C"/>
</dbReference>
<dbReference type="SUPFAM" id="SSF52266">
    <property type="entry name" value="SGNH hydrolase"/>
    <property type="match status" value="1"/>
</dbReference>
<gene>
    <name evidence="12" type="ORF">G9H71_07620</name>
</gene>
<feature type="compositionally biased region" description="Low complexity" evidence="10">
    <location>
        <begin position="3120"/>
        <end position="3136"/>
    </location>
</feature>
<sequence length="3252" mass="334783">MTGRLPGVHRAPRTPAPRTWAYLLVAVLATLGLAGAVRAGAAPGSSDMSFSWAMADRIGQDADGDGRVDYDTSPGYLNPTSWKATFDACAAPAVKDRGAGTQVVWTVKGGPLDRTVATGCKTEQQFPSLGSYAVTATIAGDPGATTAQTVTLKDVFLVSVGDSVASGEGNPDTVGPAPIGPFPFYGPVWQDRQCHRSALAGPAQAAIRLEKRDPHSSVTFLHLACSGATIETGVLGPYEGIEPKLGPVKPAQLDEAVRLASGRKIDGLMMSIGANNLGFAPIVKSCLALAHCHTATVPVPDNAQHIYDTGLPKLAPAYAQLDARIDQLAAAGKVDKVFLSQYFDVAQYDDGSICSGLTDAERAANKKPDGSVSDGFSQDEHQWATSTVVPGLNNAVKAAADKADDNGGPAWTLVDGIAAKFAKHGYCAKDRWIRQLFESFAYQHDQNGAFHPNAEGHLYGYGARIEEVAAPVLGIAGTPAPFGADPAVDATAEGVSGIIATLDELNAFEQIANLIPVADRENLNAFYQDLFTWMAWAQQKIEQFSAQAGSTITALDAFLDDLNGDGNSADDIPGLPGGVKVDVDVDIQPHVPSTEYDVKLKLDVARDGKSDFEYESDGLELDGVKALTSAIRWVSDLDARVRPAKKDKDKDWLTIPAEKDFGTVKLKHDGTLDSTSTPLKLNVGLLSASATGKVKADIAVGAKFKDPDKNGVIDASELGLGLFSVSCTSGGADIALDVKAGLKGLEGKVGKVTLTDKNLCDGFKAPDFQLAELGDFENVTVADFVNGLAQLTTALSAAQQSGDLDLPFVKEGLSAVVSLNERLVKFFVDNGLTDPADPMATITIDPTKQPDFATLDKIVPKLVAALGLPSSDALNVRWEGGRLLLDVKLASDPAAKPDAGTLDFGDTLKSAGLLSLTGSAKATVDPAYALDLTLGADLRPGLALDQRFFVKAGTGPELTLDGAVTADVDLTGKASLLAVTVRDTANGAVPLLQRKDPAKPMVAIDLVDRSGDGVVTLAELGAAVATSQSPVSIAFNATLPATVLDVVGSLAGTPLATGKVTVSWPQVPDTSGSGAFKLTADAAFTNTLLPFAYDPDDPTAIVGQVLTAARETVVRLRTALADDPSAAANLPLVGRSVADLDPLLAKLVTALDDIIAVNDALTLEQAEQLLEKALAQGLGVTGTAPDLVKLGYEPATADKQAALLVSLKLGACTTDRSAGRDGCTVTPAPFDVPLNLRLGKTASSPGLAGLGAAGSVRISYDARAMLDFGIELPRVTLGSTASTPPGAGGAKPRLFVVDTSRLDLGLGAKVSGTFDATLGAVTVKLGKAGKPAQAAVAARFVLAKQSPTRQRLTNLKTFFESLLPAPGTGNVHEPDAALQATCTGAPAGVDACAVLPVTLQSTELGDVTFHAPDLLEPDGWAYDIEAVKNSLSSPAVQFSLLIDGLRLVAQKLQAALEAMPAGSKIPLLGADPTAGAEVLERFDQEVLGRAQTLVTQVQEATSIPAIEQRTRDLLGSIPILLDTNKDGVRDGRDVTVTLLCRKGSGVGSCDAAQPVGDLQSFEVKLPVGGTIVDAKSAFDIGFPGLRLASEAEVTGKVSWQLDLAFGVDRTNGFYVPTNTQQAELQVTASAALPNSTSGNDMEATLAFLPIAVEDLNVGDDITLELGVDLKSSAPGGILTLQQLGSLDLQPSIDAQAKIELGLATYLRAGQTSSLPKVKADLRVGGKLSWTGAAGSKPEPQFTVKFDNVRFDIGSIVTDFLRPVARDLRTFISPIEPTLDAIEKPIPGVSEAARWAGKPAPRWIDLMRAVDSANTQGGRSSGLQLIDRMLLLKNLAQALDQPAGQNGELLLGSFELDTSAAAGPVPADQLDSLLKNPTYATGTGGTKKVLERLPGLTAKKELSDAQTKGGFTFPAFDDPKLLFGMLIGKDVPLVYYDAGKLGIERSFQFSYPIGPFTLYIGGSAGIDGHFAAGYDTYGFRKAFQVLFDDDPANNGVWDVSKGLLQGLYIDDRDQQGNDVPEVRFRAELTAGASVGVPGLSVGAEGGVEGNVDINLRDEDGKVRFEDIGRQFKVNRNPVCMFNASAHIGAFIRAVVDSPLGDVEYPIASATILDEPDLTEWCNTPQDAGEPKTAKRYADGTLVLNATAAPDTFLINQVAPHVVSISALGVQERFEGVNRVFGTMGGGADRVEVHGKEHGRLDVVLCGGLQADQLHADTGETGLYGDSGPGITIVEDGQQKPVPCDPGGSGGRDDLRSGAYADVLEGGPGDDAFDAGDGKDVLKGGAGNDSLRGGLGDDDVQGGGDQDTTDYSDHTDAVTVTLPGPSGSAGEKDSADGVETVIGSAGNDTIVAPNDRTVRIDGGPGDDTLRGGDSTDLLMGSSGNDTMSGGGGGNQIAGGLGDDRWVDGPGWDSFFGQEGVDTADYSAASGPVVVRLDQLPNDGVVGGQPDNVFDADTVLGGAYDDVLRGSKADETLRGNGGKDLVEGGPGRDALFGGDGPDTVHGDAGQDTLDGEAGDDTVDGGSGSDDLRGGAGYDTVDYADRTESLKVSKDDVIGDGSYPYDWSAGGQAQLDNVRTDLEHIVTGSARDDVWGWNGPDVIEAREGGDNVFGMGGTDRLDGGPGNDNVYDVDYGGGILTDGVSDEILGGDGNDYLVAQGGDDRTDGGAGDDEVWGSPQKDTILGGPGRDTVNGRDGDDRIEVQDGGSWVDAGRGDDTVIGSAQDDWVYGGLGADRVETFEGNDTVYGYSEQNPAADGANIISTGPGVDAVIGGDAVDTIDTGDGEDQVNSGGGGNDVVVTGPGKDSANGGAGNDTIDTGEGDDAVRGDEGDDTLRGGDGRDTMTGGDGNDTLGGGAGNDAMDGGQGDDTLDGGTGADIFGGDAGFDTVTYAGRTTSVVVNYDGNANDGDESDRHATDPTSSQRDWLTDSVERVVGGTGDDTLTVDYAKQTPTTLEGGPGKDTLQVKAATARGTVTLLGGDGDDALTGGAGADVLDGGPGTDVEKSGSGDDWFVQGASPNGADDLAGGDGADTVDYSGRLVGSVAVTLDEVANDGAAGEGDNVRSDVESSVLGGVAPPPPPPVDPEPTPTVPAPQPTQPQPQPTQSAPAPTQPPAPAQPAPQPSQTTAPQPAPTQTAVPQPAPLKVSVKAASVAEGKPGQKAKLTFVVSLSAPAKGTVTVKWAASGVTAKAGKDFAKASGTVTFRKGQKSATVTVLVLGDRVKEKNETLKVTLTKASGAALGVRTATGTIRNDDR</sequence>
<dbReference type="Proteomes" id="UP000800981">
    <property type="component" value="Unassembled WGS sequence"/>
</dbReference>
<keyword evidence="9" id="KW-0472">Membrane</keyword>
<evidence type="ECO:0000256" key="8">
    <source>
        <dbReference type="ARBA" id="ARBA00023026"/>
    </source>
</evidence>
<dbReference type="Pfam" id="PF00353">
    <property type="entry name" value="HemolysinCabind"/>
    <property type="match status" value="13"/>
</dbReference>
<dbReference type="EMBL" id="JAANNP010000002">
    <property type="protein sequence ID" value="NHC13648.1"/>
    <property type="molecule type" value="Genomic_DNA"/>
</dbReference>
<evidence type="ECO:0000313" key="13">
    <source>
        <dbReference type="Proteomes" id="UP000800981"/>
    </source>
</evidence>
<feature type="compositionally biased region" description="Basic and acidic residues" evidence="10">
    <location>
        <begin position="2821"/>
        <end position="2839"/>
    </location>
</feature>
<evidence type="ECO:0000313" key="12">
    <source>
        <dbReference type="EMBL" id="NHC13648.1"/>
    </source>
</evidence>
<feature type="region of interest" description="Disordered" evidence="10">
    <location>
        <begin position="2899"/>
        <end position="2924"/>
    </location>
</feature>
<evidence type="ECO:0000256" key="3">
    <source>
        <dbReference type="ARBA" id="ARBA00022525"/>
    </source>
</evidence>
<dbReference type="InterPro" id="IPR018247">
    <property type="entry name" value="EF_Hand_1_Ca_BS"/>
</dbReference>
<dbReference type="Pfam" id="PF03160">
    <property type="entry name" value="Calx-beta"/>
    <property type="match status" value="1"/>
</dbReference>
<evidence type="ECO:0000256" key="10">
    <source>
        <dbReference type="SAM" id="MobiDB-lite"/>
    </source>
</evidence>
<dbReference type="Gene3D" id="2.150.10.10">
    <property type="entry name" value="Serralysin-like metalloprotease, C-terminal"/>
    <property type="match status" value="8"/>
</dbReference>
<dbReference type="PRINTS" id="PR00313">
    <property type="entry name" value="CABNDNGRPT"/>
</dbReference>
<dbReference type="InterPro" id="IPR038081">
    <property type="entry name" value="CalX-like_sf"/>
</dbReference>
<evidence type="ECO:0000256" key="5">
    <source>
        <dbReference type="ARBA" id="ARBA00022729"/>
    </source>
</evidence>
<evidence type="ECO:0000256" key="4">
    <source>
        <dbReference type="ARBA" id="ARBA00022656"/>
    </source>
</evidence>
<reference evidence="12 13" key="1">
    <citation type="submission" date="2020-03" db="EMBL/GenBank/DDBJ databases">
        <title>Two novel Motilibacter sp.</title>
        <authorList>
            <person name="Liu S."/>
        </authorList>
    </citation>
    <scope>NUCLEOTIDE SEQUENCE [LARGE SCALE GENOMIC DNA]</scope>
    <source>
        <strain evidence="12 13">E257</strain>
    </source>
</reference>
<feature type="compositionally biased region" description="Pro residues" evidence="10">
    <location>
        <begin position="3073"/>
        <end position="3099"/>
    </location>
</feature>
<dbReference type="InterPro" id="IPR003644">
    <property type="entry name" value="Calx_beta"/>
</dbReference>
<protein>
    <recommendedName>
        <fullName evidence="11">EF-hand domain-containing protein</fullName>
    </recommendedName>
</protein>
<dbReference type="SUPFAM" id="SSF51120">
    <property type="entry name" value="beta-Roll"/>
    <property type="match status" value="6"/>
</dbReference>
<keyword evidence="6" id="KW-0677">Repeat</keyword>
<dbReference type="PRINTS" id="PR01488">
    <property type="entry name" value="RTXTOXINA"/>
</dbReference>
<feature type="region of interest" description="Disordered" evidence="10">
    <location>
        <begin position="2779"/>
        <end position="2873"/>
    </location>
</feature>
<feature type="region of interest" description="Disordered" evidence="10">
    <location>
        <begin position="2986"/>
        <end position="3006"/>
    </location>
</feature>
<feature type="region of interest" description="Disordered" evidence="10">
    <location>
        <begin position="2471"/>
        <end position="2533"/>
    </location>
</feature>
<dbReference type="InterPro" id="IPR002048">
    <property type="entry name" value="EF_hand_dom"/>
</dbReference>
<dbReference type="RefSeq" id="WP_166280299.1">
    <property type="nucleotide sequence ID" value="NZ_JAANNP010000002.1"/>
</dbReference>
<dbReference type="SMART" id="SM00237">
    <property type="entry name" value="Calx_beta"/>
    <property type="match status" value="1"/>
</dbReference>
<dbReference type="InterPro" id="IPR003995">
    <property type="entry name" value="RTX_toxin_determinant-A"/>
</dbReference>
<keyword evidence="5" id="KW-0732">Signal</keyword>
<name>A0ABX0GRZ5_9ACTN</name>
<feature type="compositionally biased region" description="Pro residues" evidence="10">
    <location>
        <begin position="3107"/>
        <end position="3119"/>
    </location>
</feature>
<organism evidence="12 13">
    <name type="scientific">Motilibacter deserti</name>
    <dbReference type="NCBI Taxonomy" id="2714956"/>
    <lineage>
        <taxon>Bacteria</taxon>
        <taxon>Bacillati</taxon>
        <taxon>Actinomycetota</taxon>
        <taxon>Actinomycetes</taxon>
        <taxon>Motilibacterales</taxon>
        <taxon>Motilibacteraceae</taxon>
        <taxon>Motilibacter</taxon>
    </lineage>
</organism>
<keyword evidence="3" id="KW-0964">Secreted</keyword>
<evidence type="ECO:0000259" key="11">
    <source>
        <dbReference type="PROSITE" id="PS50222"/>
    </source>
</evidence>
<evidence type="ECO:0000256" key="1">
    <source>
        <dbReference type="ARBA" id="ARBA00004370"/>
    </source>
</evidence>
<feature type="region of interest" description="Disordered" evidence="10">
    <location>
        <begin position="3050"/>
        <end position="3139"/>
    </location>
</feature>
<feature type="domain" description="EF-hand" evidence="11">
    <location>
        <begin position="995"/>
        <end position="1030"/>
    </location>
</feature>
<dbReference type="Gene3D" id="3.40.50.1110">
    <property type="entry name" value="SGNH hydrolase"/>
    <property type="match status" value="1"/>
</dbReference>
<evidence type="ECO:0000256" key="2">
    <source>
        <dbReference type="ARBA" id="ARBA00004613"/>
    </source>
</evidence>
<feature type="region of interest" description="Disordered" evidence="10">
    <location>
        <begin position="2224"/>
        <end position="2371"/>
    </location>
</feature>
<accession>A0ABX0GRZ5</accession>
<comment type="caution">
    <text evidence="12">The sequence shown here is derived from an EMBL/GenBank/DDBJ whole genome shotgun (WGS) entry which is preliminary data.</text>
</comment>
<keyword evidence="4" id="KW-0800">Toxin</keyword>
<dbReference type="InterPro" id="IPR036514">
    <property type="entry name" value="SGNH_hydro_sf"/>
</dbReference>
<evidence type="ECO:0000256" key="7">
    <source>
        <dbReference type="ARBA" id="ARBA00022837"/>
    </source>
</evidence>
<dbReference type="PROSITE" id="PS00018">
    <property type="entry name" value="EF_HAND_1"/>
    <property type="match status" value="2"/>
</dbReference>
<evidence type="ECO:0000256" key="6">
    <source>
        <dbReference type="ARBA" id="ARBA00022737"/>
    </source>
</evidence>
<dbReference type="InterPro" id="IPR050557">
    <property type="entry name" value="RTX_toxin/Mannuronan_C5-epim"/>
</dbReference>
<dbReference type="PROSITE" id="PS00330">
    <property type="entry name" value="HEMOLYSIN_CALCIUM"/>
    <property type="match status" value="2"/>
</dbReference>
<proteinExistence type="predicted"/>
<dbReference type="PANTHER" id="PTHR38340">
    <property type="entry name" value="S-LAYER PROTEIN"/>
    <property type="match status" value="1"/>
</dbReference>
<evidence type="ECO:0000256" key="9">
    <source>
        <dbReference type="ARBA" id="ARBA00023136"/>
    </source>
</evidence>
<comment type="subcellular location">
    <subcellularLocation>
        <location evidence="1">Membrane</location>
    </subcellularLocation>
    <subcellularLocation>
        <location evidence="2">Secreted</location>
    </subcellularLocation>
</comment>
<dbReference type="InterPro" id="IPR018511">
    <property type="entry name" value="Hemolysin-typ_Ca-bd_CS"/>
</dbReference>
<dbReference type="SUPFAM" id="SSF141072">
    <property type="entry name" value="CalX-like"/>
    <property type="match status" value="1"/>
</dbReference>
<feature type="compositionally biased region" description="Acidic residues" evidence="10">
    <location>
        <begin position="2510"/>
        <end position="2519"/>
    </location>
</feature>
<keyword evidence="8" id="KW-0843">Virulence</keyword>
<keyword evidence="7" id="KW-0106">Calcium</keyword>
<keyword evidence="13" id="KW-1185">Reference proteome</keyword>
<dbReference type="PANTHER" id="PTHR38340:SF1">
    <property type="entry name" value="S-LAYER PROTEIN"/>
    <property type="match status" value="1"/>
</dbReference>
<dbReference type="InterPro" id="IPR001343">
    <property type="entry name" value="Hemolysn_Ca-bd"/>
</dbReference>
<feature type="compositionally biased region" description="Gly residues" evidence="10">
    <location>
        <begin position="2843"/>
        <end position="2855"/>
    </location>
</feature>
<dbReference type="PROSITE" id="PS50222">
    <property type="entry name" value="EF_HAND_2"/>
    <property type="match status" value="1"/>
</dbReference>